<dbReference type="Pfam" id="PF23622">
    <property type="entry name" value="LRR_At1g61320_AtMIF1"/>
    <property type="match status" value="1"/>
</dbReference>
<evidence type="ECO:0000259" key="1">
    <source>
        <dbReference type="Pfam" id="PF23622"/>
    </source>
</evidence>
<organism evidence="2">
    <name type="scientific">Solanum lycopersicum</name>
    <name type="common">Tomato</name>
    <name type="synonym">Lycopersicon esculentum</name>
    <dbReference type="NCBI Taxonomy" id="4081"/>
    <lineage>
        <taxon>Eukaryota</taxon>
        <taxon>Viridiplantae</taxon>
        <taxon>Streptophyta</taxon>
        <taxon>Embryophyta</taxon>
        <taxon>Tracheophyta</taxon>
        <taxon>Spermatophyta</taxon>
        <taxon>Magnoliopsida</taxon>
        <taxon>eudicotyledons</taxon>
        <taxon>Gunneridae</taxon>
        <taxon>Pentapetalae</taxon>
        <taxon>asterids</taxon>
        <taxon>lamiids</taxon>
        <taxon>Solanales</taxon>
        <taxon>Solanaceae</taxon>
        <taxon>Solanoideae</taxon>
        <taxon>Solaneae</taxon>
        <taxon>Solanum</taxon>
        <taxon>Solanum subgen. Lycopersicon</taxon>
    </lineage>
</organism>
<dbReference type="STRING" id="4081.A0A494GAB0"/>
<dbReference type="Gene3D" id="3.80.10.10">
    <property type="entry name" value="Ribonuclease Inhibitor"/>
    <property type="match status" value="1"/>
</dbReference>
<dbReference type="InParanoid" id="A0A494GAB0"/>
<dbReference type="SUPFAM" id="SSF52058">
    <property type="entry name" value="L domain-like"/>
    <property type="match status" value="1"/>
</dbReference>
<dbReference type="PANTHER" id="PTHR34145:SF68">
    <property type="entry name" value="FBD DOMAIN-CONTAINING PROTEIN"/>
    <property type="match status" value="1"/>
</dbReference>
<dbReference type="EnsemblPlants" id="Solyc00g275310.2.1">
    <property type="protein sequence ID" value="Solyc00g275310.2.1"/>
    <property type="gene ID" value="Solyc00g275310.2"/>
</dbReference>
<protein>
    <recommendedName>
        <fullName evidence="1">At1g61320/AtMIF1 LRR domain-containing protein</fullName>
    </recommendedName>
</protein>
<dbReference type="OMA" id="CHPSWIG"/>
<evidence type="ECO:0000313" key="2">
    <source>
        <dbReference type="EnsemblPlants" id="Solyc00g275310.2.1"/>
    </source>
</evidence>
<sequence>RESALQKIVLVSYLMKFWLDFDATEPLDEVASKYKLRKKYLRWVNSTLQMCKEQTVSQFRICFDLDKYAQYDIDKWLEFAFSRKVQRLELDLRIEEDYHRDFNNCYAFPARLLGLGDSAYSSSSKPHSDKLQIHPLVQQNFKSLKMLLLKSVNVTGQVLEFFLHNCPFIETMVVHESGTLVNLEVVGPSLNLRHLEIWYCRNVESLKICDTNLVTLGTSSGRVLMLKNVPTLVNVHILCVPYTHLLNDISSHLSCVLSQLEVLTLDACFSLEELEHYNFPILAKLKKFVFITFRCTLRWKGQSLLGCTSIIRAAPQLKEFEIQYTTVSTMDFELLPITIAPLVSCILLLNYCVPQQLVWCGIMNFSCQMTITLSINPLSCNNYAG</sequence>
<dbReference type="PaxDb" id="4081-Solyc00g275310.1.1"/>
<name>A0A494GAB0_SOLLC</name>
<keyword evidence="3" id="KW-1185">Reference proteome</keyword>
<dbReference type="PANTHER" id="PTHR34145">
    <property type="entry name" value="OS02G0105600 PROTEIN"/>
    <property type="match status" value="1"/>
</dbReference>
<dbReference type="Gramene" id="Solyc00g275310.2.1">
    <property type="protein sequence ID" value="Solyc00g275310.2.1"/>
    <property type="gene ID" value="Solyc00g275310.2"/>
</dbReference>
<dbReference type="InterPro" id="IPR053772">
    <property type="entry name" value="At1g61320/At1g61330-like"/>
</dbReference>
<proteinExistence type="predicted"/>
<feature type="domain" description="At1g61320/AtMIF1 LRR" evidence="1">
    <location>
        <begin position="60"/>
        <end position="324"/>
    </location>
</feature>
<dbReference type="AlphaFoldDB" id="A0A494GAB0"/>
<evidence type="ECO:0000313" key="3">
    <source>
        <dbReference type="Proteomes" id="UP000004994"/>
    </source>
</evidence>
<accession>A0A494GAB0</accession>
<dbReference type="InterPro" id="IPR032675">
    <property type="entry name" value="LRR_dom_sf"/>
</dbReference>
<reference evidence="2" key="2">
    <citation type="submission" date="2019-04" db="UniProtKB">
        <authorList>
            <consortium name="EnsemblPlants"/>
        </authorList>
    </citation>
    <scope>IDENTIFICATION</scope>
    <source>
        <strain evidence="2">cv. Heinz 1706</strain>
    </source>
</reference>
<dbReference type="InterPro" id="IPR055357">
    <property type="entry name" value="LRR_At1g61320_AtMIF1"/>
</dbReference>
<dbReference type="Proteomes" id="UP000004994">
    <property type="component" value="Unassembled WGS sequence"/>
</dbReference>
<reference evidence="2" key="1">
    <citation type="journal article" date="2012" name="Nature">
        <title>The tomato genome sequence provides insights into fleshy fruit evolution.</title>
        <authorList>
            <consortium name="Tomato Genome Consortium"/>
        </authorList>
    </citation>
    <scope>NUCLEOTIDE SEQUENCE [LARGE SCALE GENOMIC DNA]</scope>
    <source>
        <strain evidence="2">cv. Heinz 1706</strain>
    </source>
</reference>